<proteinExistence type="predicted"/>
<accession>A0A552UVE3</accession>
<dbReference type="EMBL" id="VJVZ01000014">
    <property type="protein sequence ID" value="TRW22130.1"/>
    <property type="molecule type" value="Genomic_DNA"/>
</dbReference>
<comment type="caution">
    <text evidence="1">The sequence shown here is derived from an EMBL/GenBank/DDBJ whole genome shotgun (WGS) entry which is preliminary data.</text>
</comment>
<dbReference type="OrthoDB" id="2082416at2"/>
<sequence length="329" mass="38001">MASTVNSAFSDFNKNTVNLEKNNTDNARSSRDWLLSQLNSFPNKVENFPLDYPDKHIKYGSFARNTKIKPLDDIDLMYCLHGSGGYYQIDFYNRNTYYIHTENSSENLQKLSDQNKLNSIKVVNKFVKSLSNVPQYSNSSVKRNQEAAVLNLISYDWCFDIVPCFFTTEGLYLIPDGVGNWKATNPLIDNENVKSINSNYNGKVLQLIRVLKYWNVNSLSPKLGSYFFEIIVLNFVKSKVELPSFIDFAIRDFFDYLSLHIYYDVFDPKGIQGNINDLTYDQKVKISNKAKSCLEIANDAIYQETSLKNQKKAIENWCKIFGDKFPTYE</sequence>
<organism evidence="1 2">
    <name type="scientific">Flavobacterium zepuense</name>
    <dbReference type="NCBI Taxonomy" id="2593302"/>
    <lineage>
        <taxon>Bacteria</taxon>
        <taxon>Pseudomonadati</taxon>
        <taxon>Bacteroidota</taxon>
        <taxon>Flavobacteriia</taxon>
        <taxon>Flavobacteriales</taxon>
        <taxon>Flavobacteriaceae</taxon>
        <taxon>Flavobacterium</taxon>
    </lineage>
</organism>
<name>A0A552UVE3_9FLAO</name>
<dbReference type="AlphaFoldDB" id="A0A552UVE3"/>
<dbReference type="Gene3D" id="3.30.460.90">
    <property type="match status" value="1"/>
</dbReference>
<evidence type="ECO:0000313" key="1">
    <source>
        <dbReference type="EMBL" id="TRW22130.1"/>
    </source>
</evidence>
<keyword evidence="2" id="KW-1185">Reference proteome</keyword>
<keyword evidence="1" id="KW-0808">Transferase</keyword>
<evidence type="ECO:0000313" key="2">
    <source>
        <dbReference type="Proteomes" id="UP000320643"/>
    </source>
</evidence>
<protein>
    <submittedName>
        <fullName evidence="1">Nucleotidyltransferase</fullName>
    </submittedName>
</protein>
<dbReference type="RefSeq" id="WP_143374867.1">
    <property type="nucleotide sequence ID" value="NZ_VJVZ01000014.1"/>
</dbReference>
<reference evidence="1 2" key="1">
    <citation type="submission" date="2019-07" db="EMBL/GenBank/DDBJ databases">
        <title>Flavobacterium sp. nov., isolated from glacier ice.</title>
        <authorList>
            <person name="Liu Q."/>
            <person name="Xin Y.-H."/>
        </authorList>
    </citation>
    <scope>NUCLEOTIDE SEQUENCE [LARGE SCALE GENOMIC DNA]</scope>
    <source>
        <strain evidence="1 2">ZT4R6</strain>
    </source>
</reference>
<dbReference type="Proteomes" id="UP000320643">
    <property type="component" value="Unassembled WGS sequence"/>
</dbReference>
<dbReference type="GO" id="GO:0016740">
    <property type="term" value="F:transferase activity"/>
    <property type="evidence" value="ECO:0007669"/>
    <property type="project" value="UniProtKB-KW"/>
</dbReference>
<gene>
    <name evidence="1" type="ORF">FMM05_18250</name>
</gene>